<dbReference type="RefSeq" id="XP_070913829.1">
    <property type="nucleotide sequence ID" value="XM_071057728.1"/>
</dbReference>
<evidence type="ECO:0008006" key="3">
    <source>
        <dbReference type="Google" id="ProtNLM"/>
    </source>
</evidence>
<evidence type="ECO:0000313" key="1">
    <source>
        <dbReference type="EMBL" id="GAB1312096.1"/>
    </source>
</evidence>
<dbReference type="EMBL" id="BAAFSV010000001">
    <property type="protein sequence ID" value="GAB1312096.1"/>
    <property type="molecule type" value="Genomic_DNA"/>
</dbReference>
<keyword evidence="2" id="KW-1185">Reference proteome</keyword>
<name>A0ABQ0G2V6_9PEZI</name>
<organism evidence="1 2">
    <name type="scientific">Madurella fahalii</name>
    <dbReference type="NCBI Taxonomy" id="1157608"/>
    <lineage>
        <taxon>Eukaryota</taxon>
        <taxon>Fungi</taxon>
        <taxon>Dikarya</taxon>
        <taxon>Ascomycota</taxon>
        <taxon>Pezizomycotina</taxon>
        <taxon>Sordariomycetes</taxon>
        <taxon>Sordariomycetidae</taxon>
        <taxon>Sordariales</taxon>
        <taxon>Sordariales incertae sedis</taxon>
        <taxon>Madurella</taxon>
    </lineage>
</organism>
<dbReference type="InterPro" id="IPR011009">
    <property type="entry name" value="Kinase-like_dom_sf"/>
</dbReference>
<sequence>MAFRVSNGIAAKATIEQHILAEYPTLAYLQQHLPDFPAPRLHGVVRIGTYGLLFTTYIPGLDLEKAWPKLGDAEKRSISSQLDVLLQKLRSFPLPENSPLGGVSGQGCKDGRRAIRVSSEPILDIKEFQNFIFAGSKTASPIYTQFLRELMPAAAKAAAGLSLPFFDWEFSGFYPEYWECVKMTNNLTPRDRDDWYLFLPESVSPRRYPTQWLVDRIWDRNLENS</sequence>
<dbReference type="SUPFAM" id="SSF56112">
    <property type="entry name" value="Protein kinase-like (PK-like)"/>
    <property type="match status" value="1"/>
</dbReference>
<dbReference type="PANTHER" id="PTHR21310">
    <property type="entry name" value="AMINOGLYCOSIDE PHOSPHOTRANSFERASE-RELATED-RELATED"/>
    <property type="match status" value="1"/>
</dbReference>
<comment type="caution">
    <text evidence="1">The sequence shown here is derived from an EMBL/GenBank/DDBJ whole genome shotgun (WGS) entry which is preliminary data.</text>
</comment>
<reference evidence="1 2" key="1">
    <citation type="submission" date="2024-09" db="EMBL/GenBank/DDBJ databases">
        <title>Itraconazole resistance in Madurella fahalii resulting from another homologue of gene encoding cytochrome P450 14-alpha sterol demethylase (CYP51).</title>
        <authorList>
            <person name="Yoshioka I."/>
            <person name="Fahal A.H."/>
            <person name="Kaneko S."/>
            <person name="Yaguchi T."/>
        </authorList>
    </citation>
    <scope>NUCLEOTIDE SEQUENCE [LARGE SCALE GENOMIC DNA]</scope>
    <source>
        <strain evidence="1 2">IFM 68171</strain>
    </source>
</reference>
<gene>
    <name evidence="1" type="ORF">MFIFM68171_02306</name>
</gene>
<dbReference type="InterPro" id="IPR051678">
    <property type="entry name" value="AGP_Transferase"/>
</dbReference>
<proteinExistence type="predicted"/>
<evidence type="ECO:0000313" key="2">
    <source>
        <dbReference type="Proteomes" id="UP001628179"/>
    </source>
</evidence>
<accession>A0ABQ0G2V6</accession>
<protein>
    <recommendedName>
        <fullName evidence="3">Aminoglycoside phosphotransferase domain-containing protein</fullName>
    </recommendedName>
</protein>
<dbReference type="PANTHER" id="PTHR21310:SF15">
    <property type="entry name" value="AMINOGLYCOSIDE PHOSPHOTRANSFERASE DOMAIN-CONTAINING PROTEIN"/>
    <property type="match status" value="1"/>
</dbReference>
<dbReference type="GeneID" id="98173051"/>
<dbReference type="Proteomes" id="UP001628179">
    <property type="component" value="Unassembled WGS sequence"/>
</dbReference>